<feature type="region of interest" description="Disordered" evidence="4">
    <location>
        <begin position="1693"/>
        <end position="1745"/>
    </location>
</feature>
<evidence type="ECO:0000256" key="3">
    <source>
        <dbReference type="PROSITE-ProRule" id="PRU00023"/>
    </source>
</evidence>
<evidence type="ECO:0000256" key="2">
    <source>
        <dbReference type="ARBA" id="ARBA00023043"/>
    </source>
</evidence>
<keyword evidence="1" id="KW-0677">Repeat</keyword>
<dbReference type="PROSITE" id="PS50088">
    <property type="entry name" value="ANK_REPEAT"/>
    <property type="match status" value="3"/>
</dbReference>
<feature type="repeat" description="ANK" evidence="3">
    <location>
        <begin position="1130"/>
        <end position="1162"/>
    </location>
</feature>
<dbReference type="SMART" id="SM00248">
    <property type="entry name" value="ANK"/>
    <property type="match status" value="11"/>
</dbReference>
<feature type="repeat" description="ANK" evidence="3">
    <location>
        <begin position="1296"/>
        <end position="1328"/>
    </location>
</feature>
<evidence type="ECO:0000313" key="6">
    <source>
        <dbReference type="EMBL" id="KAF7173297.1"/>
    </source>
</evidence>
<dbReference type="SUPFAM" id="SSF57850">
    <property type="entry name" value="RING/U-box"/>
    <property type="match status" value="1"/>
</dbReference>
<feature type="compositionally biased region" description="Basic and acidic residues" evidence="4">
    <location>
        <begin position="1700"/>
        <end position="1721"/>
    </location>
</feature>
<reference evidence="5" key="1">
    <citation type="submission" date="2020-06" db="EMBL/GenBank/DDBJ databases">
        <title>Draft genome sequences of strains closely related to Aspergillus parafelis and Aspergillus hiratsukae.</title>
        <authorList>
            <person name="Dos Santos R.A.C."/>
            <person name="Rivero-Menendez O."/>
            <person name="Steenwyk J.L."/>
            <person name="Mead M.E."/>
            <person name="Goldman G.H."/>
            <person name="Alastruey-Izquierdo A."/>
            <person name="Rokas A."/>
        </authorList>
    </citation>
    <scope>NUCLEOTIDE SEQUENCE</scope>
    <source>
        <strain evidence="5">CNM-CM5793</strain>
        <strain evidence="6">CNM-CM6106</strain>
    </source>
</reference>
<comment type="caution">
    <text evidence="5">The sequence shown here is derived from an EMBL/GenBank/DDBJ whole genome shotgun (WGS) entry which is preliminary data.</text>
</comment>
<dbReference type="OrthoDB" id="341259at2759"/>
<feature type="compositionally biased region" description="Acidic residues" evidence="4">
    <location>
        <begin position="1722"/>
        <end position="1745"/>
    </location>
</feature>
<keyword evidence="2 3" id="KW-0040">ANK repeat</keyword>
<evidence type="ECO:0000256" key="4">
    <source>
        <dbReference type="SAM" id="MobiDB-lite"/>
    </source>
</evidence>
<dbReference type="EMBL" id="JACBAD010001699">
    <property type="protein sequence ID" value="KAF7136881.1"/>
    <property type="molecule type" value="Genomic_DNA"/>
</dbReference>
<organism evidence="5 7">
    <name type="scientific">Aspergillus hiratsukae</name>
    <dbReference type="NCBI Taxonomy" id="1194566"/>
    <lineage>
        <taxon>Eukaryota</taxon>
        <taxon>Fungi</taxon>
        <taxon>Dikarya</taxon>
        <taxon>Ascomycota</taxon>
        <taxon>Pezizomycotina</taxon>
        <taxon>Eurotiomycetes</taxon>
        <taxon>Eurotiomycetidae</taxon>
        <taxon>Eurotiales</taxon>
        <taxon>Aspergillaceae</taxon>
        <taxon>Aspergillus</taxon>
        <taxon>Aspergillus subgen. Fumigati</taxon>
    </lineage>
</organism>
<dbReference type="EMBL" id="JACBAF010001779">
    <property type="protein sequence ID" value="KAF7173297.1"/>
    <property type="molecule type" value="Genomic_DNA"/>
</dbReference>
<accession>A0A8H6PHY2</accession>
<dbReference type="Proteomes" id="UP000630445">
    <property type="component" value="Unassembled WGS sequence"/>
</dbReference>
<dbReference type="Proteomes" id="UP000662466">
    <property type="component" value="Unassembled WGS sequence"/>
</dbReference>
<evidence type="ECO:0000313" key="7">
    <source>
        <dbReference type="Proteomes" id="UP000630445"/>
    </source>
</evidence>
<evidence type="ECO:0000313" key="5">
    <source>
        <dbReference type="EMBL" id="KAF7136881.1"/>
    </source>
</evidence>
<sequence length="1745" mass="194084">MDGLRTIKDPEVDSGQVFDVIAIHGPKEGESTWEPSDNFSYDYVGKFSRFPNTRVSVYASTLLREQVNIFAGEALRLEAIRLLEAIGNRGRTGIAFIGHDIGGTLIKEIFLGCPHHVQSSLVLQRSLHRLLCLGGFGRYRPSMALAARLADVVTAINLDFMETKIPLLARIRDVYSTSSNDEDRVLDLAEEPPISTSMIKWHRIATRLSHCEMPGKVEPDLGIEAESVVEDSLEDVKTIATLVLQAPEPRLIGGLARETQDAAPPEQDLNIQELRDWISSPGKPLLAIHDAQDTQEVCMAIRSQLMVNETRMIHFFEFAHWDCRYDRVECMFLSFIAQIAPQAAEAYSGTSRLQELGEGLEESGLDTLFNIYFDSILLPKHRLQVVWILVGLEKRVGSHQWLLDKLRALATCTDVKIKVALVNCPGHERPLDLPSELTITMTVGGKGDRELEGSRKIDYIDPMALHLIAEHTHLYPMWPDINRLFEHCVKDLELRESLAAWLRASSLNSESSGLGQIVHAMSTQETAVILRQIIESAVSYPREPELALLTLELITLSLRAVTAQELLDWEKASLDWDLRRDGRALHAHNISSRLPGVMTVRLNRVHLYHSSMRDVILSGDQPRSTGVHLGNRHERAAAHARIALSCLQYLTSSHGRQELLQRYQSVGDGEDPPAAIPESHESFLSYAVRFWPRHAKLAGQAFDYTSTVLQTLLDDPDLLDIWSRAFLLHYCTSIGGPRFIYGGTGGPLAILAGHGLLKVLCMARGRSGIQWRRPECSAGLISAAYNAQSDVARLLLALTDPCSEDCAEATVGAIRSKDEDLANAFIDRMTPRPDISLIKHTARHAAAAGQDRILDRLLTIVPMEEFDEFGHELHTWLRSAATVGSLEMAENLLGHAKRRLELVCLCDLTSRAVHFGNREVSLLFFTRLQAAIKEEEGEVTTDEEEAILSTSIQRVLTEALTYGQHLILSRLLEALKKNDVKGYLPILISDLLPHAVSSNAPRCFQVLLCTLAEMPFTQGGNGLDMTPLLNDVLKKGDITMLEALLTTTSPLNAENLGDALDKAVQRSDSPSCMVELLIKAANENGLKEECNQAVTDQLGCAIEGKLEEVDVVQALVKGVALIDEPSLADNTRTPLFQAALYGLVGIVRILLDNGAKPDVREVSRDEWAPVHAAADNVEILQLLLAKGTYVDAKTWDGSTALFLAVKWECVDCVEELLRHNPDLTCRVNNMDLLSMALDNGATEIAAKLLDAGFDLCHTNARGSDRLALHMCVERNYTDILRRLLLHNVPIELRDDQERTPLNRLTATTDVATIHLLLQRGADVNTIDHKDFTPLSKAMILKNVQIAERLISSHASLDTLSGAFGTPLHLACTLGSLPMVRLLVEKGADPDIDQGGVYGTPFQAALQADEPMEVKATITAYLLQTKRVPKNQASVWWGSNLSVACLMGDQRVVEQLLGQRCEVDIVDRFGRRPIHFALSRSLDYVKLLRARGAELFAEDAMLRSALHFAVISGRLDLVKYIIRKNKSLVNHEDCDGWTPLFWALRPGRYWKWDDSERCDIIRELKEKNGASIMVRGAWIDGECAPLTLAKRYGHSAAIIELLTPDPSQTKSSSGQDFWWRVMNEPIPTADNLEPTDGFCDVCLLDLVGPYYTCVRCEYLALCFKCYFSKEKLHPEHSFTAWGQTRPLPITQTLDEAQDGSGEERPQEEGTGNEHDNEGRSMDGDDNSPDLDDSYPFYEDDDDFDID</sequence>
<gene>
    <name evidence="5" type="ORF">CNMCM5793_006496</name>
    <name evidence="6" type="ORF">CNMCM6106_007412</name>
</gene>
<dbReference type="Pfam" id="PF00023">
    <property type="entry name" value="Ank"/>
    <property type="match status" value="1"/>
</dbReference>
<dbReference type="InterPro" id="IPR002110">
    <property type="entry name" value="Ankyrin_rpt"/>
</dbReference>
<dbReference type="InterPro" id="IPR051165">
    <property type="entry name" value="Multifunctional_ANK_Repeat"/>
</dbReference>
<dbReference type="InterPro" id="IPR036770">
    <property type="entry name" value="Ankyrin_rpt-contain_sf"/>
</dbReference>
<proteinExistence type="predicted"/>
<evidence type="ECO:0000256" key="1">
    <source>
        <dbReference type="ARBA" id="ARBA00022737"/>
    </source>
</evidence>
<protein>
    <submittedName>
        <fullName evidence="5">Uncharacterized protein</fullName>
    </submittedName>
</protein>
<dbReference type="PANTHER" id="PTHR24123">
    <property type="entry name" value="ANKYRIN REPEAT-CONTAINING"/>
    <property type="match status" value="1"/>
</dbReference>
<dbReference type="Pfam" id="PF12796">
    <property type="entry name" value="Ank_2"/>
    <property type="match status" value="3"/>
</dbReference>
<dbReference type="PANTHER" id="PTHR24123:SF33">
    <property type="entry name" value="PROTEIN HOS4"/>
    <property type="match status" value="1"/>
</dbReference>
<feature type="repeat" description="ANK" evidence="3">
    <location>
        <begin position="1365"/>
        <end position="1394"/>
    </location>
</feature>
<dbReference type="SUPFAM" id="SSF48403">
    <property type="entry name" value="Ankyrin repeat"/>
    <property type="match status" value="2"/>
</dbReference>
<keyword evidence="7" id="KW-1185">Reference proteome</keyword>
<name>A0A8H6PHY2_9EURO</name>
<dbReference type="PROSITE" id="PS50297">
    <property type="entry name" value="ANK_REP_REGION"/>
    <property type="match status" value="3"/>
</dbReference>
<dbReference type="CDD" id="cd02249">
    <property type="entry name" value="ZZ"/>
    <property type="match status" value="1"/>
</dbReference>
<dbReference type="Gene3D" id="1.25.40.20">
    <property type="entry name" value="Ankyrin repeat-containing domain"/>
    <property type="match status" value="4"/>
</dbReference>